<organism evidence="1 2">
    <name type="scientific">Holotrichia oblita</name>
    <name type="common">Chafer beetle</name>
    <dbReference type="NCBI Taxonomy" id="644536"/>
    <lineage>
        <taxon>Eukaryota</taxon>
        <taxon>Metazoa</taxon>
        <taxon>Ecdysozoa</taxon>
        <taxon>Arthropoda</taxon>
        <taxon>Hexapoda</taxon>
        <taxon>Insecta</taxon>
        <taxon>Pterygota</taxon>
        <taxon>Neoptera</taxon>
        <taxon>Endopterygota</taxon>
        <taxon>Coleoptera</taxon>
        <taxon>Polyphaga</taxon>
        <taxon>Scarabaeiformia</taxon>
        <taxon>Scarabaeidae</taxon>
        <taxon>Melolonthinae</taxon>
        <taxon>Holotrichia</taxon>
    </lineage>
</organism>
<evidence type="ECO:0000313" key="1">
    <source>
        <dbReference type="EMBL" id="KAI4470555.1"/>
    </source>
</evidence>
<dbReference type="Proteomes" id="UP001056778">
    <property type="component" value="Chromosome 1"/>
</dbReference>
<accession>A0ACB9TUN6</accession>
<keyword evidence="2" id="KW-1185">Reference proteome</keyword>
<proteinExistence type="predicted"/>
<evidence type="ECO:0000313" key="2">
    <source>
        <dbReference type="Proteomes" id="UP001056778"/>
    </source>
</evidence>
<dbReference type="EMBL" id="CM043015">
    <property type="protein sequence ID" value="KAI4470555.1"/>
    <property type="molecule type" value="Genomic_DNA"/>
</dbReference>
<name>A0ACB9TUN6_HOLOL</name>
<reference evidence="1" key="1">
    <citation type="submission" date="2022-04" db="EMBL/GenBank/DDBJ databases">
        <title>Chromosome-scale genome assembly of Holotrichia oblita Faldermann.</title>
        <authorList>
            <person name="Rongchong L."/>
        </authorList>
    </citation>
    <scope>NUCLEOTIDE SEQUENCE</scope>
    <source>
        <strain evidence="1">81SQS9</strain>
    </source>
</reference>
<sequence length="225" mass="25104">MPIKYTERAKLPTKVGDTTKLEASKNEFGKFNFIKDIVVATPQWIFVLSCVFLHTMITYLVAIPGCGRGYIGPGGLHEHGKYFNCTGGVAGYIDRAIFGEHMYHHATCHSMYETTQYFDPEGILSVLTSVFLGYLGFQAGRIYHVYTSPIQKVVRWSVWGVVACLIGGLLCNFSKNGGVIPLNKNLWSLSFVLVLGGLGFLIQACLYMVVDVKRKWGGRPFFIQE</sequence>
<comment type="caution">
    <text evidence="1">The sequence shown here is derived from an EMBL/GenBank/DDBJ whole genome shotgun (WGS) entry which is preliminary data.</text>
</comment>
<protein>
    <submittedName>
        <fullName evidence="1">Uncharacterized protein</fullName>
    </submittedName>
</protein>
<gene>
    <name evidence="1" type="ORF">MML48_1g03820</name>
</gene>